<dbReference type="GO" id="GO:0005198">
    <property type="term" value="F:structural molecule activity"/>
    <property type="evidence" value="ECO:0007669"/>
    <property type="project" value="InterPro"/>
</dbReference>
<proteinExistence type="predicted"/>
<dbReference type="Pfam" id="PF04451">
    <property type="entry name" value="Capsid_NCLDV"/>
    <property type="match status" value="1"/>
</dbReference>
<evidence type="ECO:0000256" key="3">
    <source>
        <dbReference type="ARBA" id="ARBA00022844"/>
    </source>
</evidence>
<evidence type="ECO:0000259" key="4">
    <source>
        <dbReference type="Pfam" id="PF04451"/>
    </source>
</evidence>
<organism evidence="6">
    <name type="scientific">Bathycoccus sp. RCC716 virus 2</name>
    <dbReference type="NCBI Taxonomy" id="2530039"/>
    <lineage>
        <taxon>Viruses</taxon>
        <taxon>Varidnaviria</taxon>
        <taxon>Bamfordvirae</taxon>
        <taxon>Nucleocytoviricota</taxon>
        <taxon>Megaviricetes</taxon>
        <taxon>Algavirales</taxon>
        <taxon>Phycodnaviridae</taxon>
        <taxon>Prasinovirus</taxon>
    </lineage>
</organism>
<feature type="domain" description="Major capsid protein N-terminal" evidence="5">
    <location>
        <begin position="25"/>
        <end position="170"/>
    </location>
</feature>
<dbReference type="Gene3D" id="2.70.9.20">
    <property type="entry name" value="Major capsid protein Vp54"/>
    <property type="match status" value="1"/>
</dbReference>
<feature type="domain" description="Major capsid protein C-terminal" evidence="4">
    <location>
        <begin position="242"/>
        <end position="339"/>
    </location>
</feature>
<accession>A0A7S6NYH1</accession>
<sequence length="344" mass="38770">MSSGVVQLIAIGAQDEHIMGEPEISFFSSTFKRHSNFSQSVEKQTIQGAVKNNAMSSIKFERSGDLLGYTYLAIDNNVKALDVNRWDNLIDKVELLIGGQVIDTQDSAFTEKIAIDTFATNMSKSAMGTHPGISSNSYFYPFRFFFCEGAQCALPIVSLRYHDVELRIYWGSQASNYNFECYSNYYYLDNEERGNLVSRNHNLLITQVQKSIPSNELIQELTFNHPVKYLACSDTTTEGALTSATNKVKIEINGLDLCNFKFGKPHFMEIPNYYHTTFVTSPDFFLYCFCLSTSSLQPTGTLNFSRLDSAKIISQTMNINDPIYAVNYNILRIENGMAGLTYAN</sequence>
<evidence type="ECO:0000313" key="6">
    <source>
        <dbReference type="EMBL" id="QOR60486.1"/>
    </source>
</evidence>
<evidence type="ECO:0000256" key="2">
    <source>
        <dbReference type="ARBA" id="ARBA00022561"/>
    </source>
</evidence>
<reference evidence="6" key="1">
    <citation type="submission" date="2019-02" db="EMBL/GenBank/DDBJ databases">
        <authorList>
            <person name="Bachy C."/>
            <person name="Yung C.-M."/>
            <person name="Roux S."/>
            <person name="Sullivan M.B."/>
            <person name="Worden A.Z."/>
        </authorList>
    </citation>
    <scope>NUCLEOTIDE SEQUENCE</scope>
    <source>
        <strain evidence="6">BII-V2</strain>
    </source>
</reference>
<dbReference type="InterPro" id="IPR038519">
    <property type="entry name" value="MCP_C_sf"/>
</dbReference>
<dbReference type="InterPro" id="IPR007542">
    <property type="entry name" value="MCP_C"/>
</dbReference>
<keyword evidence="3" id="KW-0946">Virion</keyword>
<name>A0A7S6NYH1_9PHYC</name>
<evidence type="ECO:0000256" key="1">
    <source>
        <dbReference type="ARBA" id="ARBA00004328"/>
    </source>
</evidence>
<dbReference type="GO" id="GO:0019028">
    <property type="term" value="C:viral capsid"/>
    <property type="evidence" value="ECO:0007669"/>
    <property type="project" value="UniProtKB-KW"/>
</dbReference>
<protein>
    <recommendedName>
        <fullName evidence="7">Capsid protein</fullName>
    </recommendedName>
</protein>
<comment type="subcellular location">
    <subcellularLocation>
        <location evidence="1">Virion</location>
    </subcellularLocation>
</comment>
<dbReference type="InterPro" id="IPR016112">
    <property type="entry name" value="VP_dsDNA_II"/>
</dbReference>
<evidence type="ECO:0008006" key="7">
    <source>
        <dbReference type="Google" id="ProtNLM"/>
    </source>
</evidence>
<keyword evidence="2" id="KW-0167">Capsid protein</keyword>
<dbReference type="Gene3D" id="2.70.9.10">
    <property type="entry name" value="Adenovirus Type 2 Hexon, domain 4"/>
    <property type="match status" value="1"/>
</dbReference>
<dbReference type="InterPro" id="IPR031654">
    <property type="entry name" value="Capsid_N"/>
</dbReference>
<evidence type="ECO:0000259" key="5">
    <source>
        <dbReference type="Pfam" id="PF16903"/>
    </source>
</evidence>
<dbReference type="SUPFAM" id="SSF49749">
    <property type="entry name" value="Group II dsDNA viruses VP"/>
    <property type="match status" value="2"/>
</dbReference>
<dbReference type="EMBL" id="MK522038">
    <property type="protein sequence ID" value="QOR60486.1"/>
    <property type="molecule type" value="Genomic_DNA"/>
</dbReference>
<dbReference type="Pfam" id="PF16903">
    <property type="entry name" value="Capsid_N"/>
    <property type="match status" value="1"/>
</dbReference>